<dbReference type="NCBIfam" id="TIGR03624">
    <property type="entry name" value="putative hydrolase"/>
    <property type="match status" value="1"/>
</dbReference>
<accession>A0A6J4T554</accession>
<feature type="region of interest" description="Disordered" evidence="1">
    <location>
        <begin position="326"/>
        <end position="354"/>
    </location>
</feature>
<name>A0A6J4T554_9ACTN</name>
<dbReference type="Gene3D" id="1.20.150.30">
    <property type="entry name" value="Zincin-like metallopeptidase, N-terminal domain"/>
    <property type="match status" value="1"/>
</dbReference>
<dbReference type="PANTHER" id="PTHR39420:SF1">
    <property type="entry name" value="HYDROLASE"/>
    <property type="match status" value="1"/>
</dbReference>
<protein>
    <recommendedName>
        <fullName evidence="3">Hydrolase</fullName>
    </recommendedName>
</protein>
<dbReference type="InterPro" id="IPR018766">
    <property type="entry name" value="Zinicin_2"/>
</dbReference>
<dbReference type="AlphaFoldDB" id="A0A6J4T554"/>
<reference evidence="2" key="1">
    <citation type="submission" date="2020-02" db="EMBL/GenBank/DDBJ databases">
        <authorList>
            <person name="Meier V. D."/>
        </authorList>
    </citation>
    <scope>NUCLEOTIDE SEQUENCE</scope>
    <source>
        <strain evidence="2">AVDCRST_MAG30</strain>
    </source>
</reference>
<sequence>MIDWRIASVVAQGVAATGPSVPAEATAAFEGLADAAEESRRLVEAYTGLHPAEPVPAAEAVDRGAWIETSLGGMRGILDPVVERLGGSLGALAAPLRAVGGGLLALEVGAISGVLAQRVLGQYEFAILDPAAPARLLFVTPNLAHASRTLGAEPEDLKRWVALHEITHALQFGGVPWLREHLAGKVEGLLGALDMKVDPGRLTKLPSTEDLRGLVDAVRRGELATLMLGDDQRAQLEEMQAFMAVLEGYAEHVMDAVGADLLPKLPELRSAMDRRRRDRTGLLRLLEKLIGLDMKLRQYELGKAFCDAVVARGGIDALNRVWESPDRMPSPAELEDPAAWLARTEPPGLTAQGA</sequence>
<organism evidence="2">
    <name type="scientific">uncultured Solirubrobacteraceae bacterium</name>
    <dbReference type="NCBI Taxonomy" id="1162706"/>
    <lineage>
        <taxon>Bacteria</taxon>
        <taxon>Bacillati</taxon>
        <taxon>Actinomycetota</taxon>
        <taxon>Thermoleophilia</taxon>
        <taxon>Solirubrobacterales</taxon>
        <taxon>Solirubrobacteraceae</taxon>
        <taxon>environmental samples</taxon>
    </lineage>
</organism>
<evidence type="ECO:0000313" key="2">
    <source>
        <dbReference type="EMBL" id="CAA9513746.1"/>
    </source>
</evidence>
<proteinExistence type="predicted"/>
<dbReference type="NCBIfam" id="TIGR03883">
    <property type="entry name" value="DUF2342_F420"/>
    <property type="match status" value="1"/>
</dbReference>
<evidence type="ECO:0000256" key="1">
    <source>
        <dbReference type="SAM" id="MobiDB-lite"/>
    </source>
</evidence>
<dbReference type="Pfam" id="PF10103">
    <property type="entry name" value="Zincin_2"/>
    <property type="match status" value="1"/>
</dbReference>
<dbReference type="InterPro" id="IPR022454">
    <property type="entry name" value="CHP03883_F420-assoc"/>
</dbReference>
<gene>
    <name evidence="2" type="ORF">AVDCRST_MAG30-2645</name>
</gene>
<dbReference type="PANTHER" id="PTHR39420">
    <property type="match status" value="1"/>
</dbReference>
<dbReference type="EMBL" id="CADCVS010000341">
    <property type="protein sequence ID" value="CAA9513746.1"/>
    <property type="molecule type" value="Genomic_DNA"/>
</dbReference>
<dbReference type="InterPro" id="IPR042271">
    <property type="entry name" value="Zinicin_2_N"/>
</dbReference>
<dbReference type="SUPFAM" id="SSF55486">
    <property type="entry name" value="Metalloproteases ('zincins'), catalytic domain"/>
    <property type="match status" value="1"/>
</dbReference>
<evidence type="ECO:0008006" key="3">
    <source>
        <dbReference type="Google" id="ProtNLM"/>
    </source>
</evidence>